<gene>
    <name evidence="1" type="ORF">S01H1_12681</name>
</gene>
<evidence type="ECO:0000313" key="1">
    <source>
        <dbReference type="EMBL" id="GAF69737.1"/>
    </source>
</evidence>
<sequence>MPVETKNGNSHSLNAVLARKEKVDSLKEGQEYQKNKYSFFQI</sequence>
<organism evidence="1">
    <name type="scientific">marine sediment metagenome</name>
    <dbReference type="NCBI Taxonomy" id="412755"/>
    <lineage>
        <taxon>unclassified sequences</taxon>
        <taxon>metagenomes</taxon>
        <taxon>ecological metagenomes</taxon>
    </lineage>
</organism>
<name>X0S195_9ZZZZ</name>
<reference evidence="1" key="1">
    <citation type="journal article" date="2014" name="Front. Microbiol.">
        <title>High frequency of phylogenetically diverse reductive dehalogenase-homologous genes in deep subseafloor sedimentary metagenomes.</title>
        <authorList>
            <person name="Kawai M."/>
            <person name="Futagami T."/>
            <person name="Toyoda A."/>
            <person name="Takaki Y."/>
            <person name="Nishi S."/>
            <person name="Hori S."/>
            <person name="Arai W."/>
            <person name="Tsubouchi T."/>
            <person name="Morono Y."/>
            <person name="Uchiyama I."/>
            <person name="Ito T."/>
            <person name="Fujiyama A."/>
            <person name="Inagaki F."/>
            <person name="Takami H."/>
        </authorList>
    </citation>
    <scope>NUCLEOTIDE SEQUENCE</scope>
    <source>
        <strain evidence="1">Expedition CK06-06</strain>
    </source>
</reference>
<accession>X0S195</accession>
<protein>
    <submittedName>
        <fullName evidence="1">Uncharacterized protein</fullName>
    </submittedName>
</protein>
<dbReference type="AlphaFoldDB" id="X0S195"/>
<proteinExistence type="predicted"/>
<comment type="caution">
    <text evidence="1">The sequence shown here is derived from an EMBL/GenBank/DDBJ whole genome shotgun (WGS) entry which is preliminary data.</text>
</comment>
<dbReference type="EMBL" id="BARS01006521">
    <property type="protein sequence ID" value="GAF69737.1"/>
    <property type="molecule type" value="Genomic_DNA"/>
</dbReference>